<dbReference type="EMBL" id="AKHW03006295">
    <property type="protein sequence ID" value="KYO21195.1"/>
    <property type="molecule type" value="Genomic_DNA"/>
</dbReference>
<reference evidence="1 2" key="1">
    <citation type="journal article" date="2012" name="Genome Biol.">
        <title>Sequencing three crocodilian genomes to illuminate the evolution of archosaurs and amniotes.</title>
        <authorList>
            <person name="St John J.A."/>
            <person name="Braun E.L."/>
            <person name="Isberg S.R."/>
            <person name="Miles L.G."/>
            <person name="Chong A.Y."/>
            <person name="Gongora J."/>
            <person name="Dalzell P."/>
            <person name="Moran C."/>
            <person name="Bed'hom B."/>
            <person name="Abzhanov A."/>
            <person name="Burgess S.C."/>
            <person name="Cooksey A.M."/>
            <person name="Castoe T.A."/>
            <person name="Crawford N.G."/>
            <person name="Densmore L.D."/>
            <person name="Drew J.C."/>
            <person name="Edwards S.V."/>
            <person name="Faircloth B.C."/>
            <person name="Fujita M.K."/>
            <person name="Greenwold M.J."/>
            <person name="Hoffmann F.G."/>
            <person name="Howard J.M."/>
            <person name="Iguchi T."/>
            <person name="Janes D.E."/>
            <person name="Khan S.Y."/>
            <person name="Kohno S."/>
            <person name="de Koning A.J."/>
            <person name="Lance S.L."/>
            <person name="McCarthy F.M."/>
            <person name="McCormack J.E."/>
            <person name="Merchant M.E."/>
            <person name="Peterson D.G."/>
            <person name="Pollock D.D."/>
            <person name="Pourmand N."/>
            <person name="Raney B.J."/>
            <person name="Roessler K.A."/>
            <person name="Sanford J.R."/>
            <person name="Sawyer R.H."/>
            <person name="Schmidt C.J."/>
            <person name="Triplett E.W."/>
            <person name="Tuberville T.D."/>
            <person name="Venegas-Anaya M."/>
            <person name="Howard J.T."/>
            <person name="Jarvis E.D."/>
            <person name="Guillette L.J.Jr."/>
            <person name="Glenn T.C."/>
            <person name="Green R.E."/>
            <person name="Ray D.A."/>
        </authorList>
    </citation>
    <scope>NUCLEOTIDE SEQUENCE [LARGE SCALE GENOMIC DNA]</scope>
    <source>
        <strain evidence="1">KSC_2009_1</strain>
    </source>
</reference>
<name>A0A151M9L7_ALLMI</name>
<comment type="caution">
    <text evidence="1">The sequence shown here is derived from an EMBL/GenBank/DDBJ whole genome shotgun (WGS) entry which is preliminary data.</text>
</comment>
<protein>
    <submittedName>
        <fullName evidence="1">Uncharacterized protein</fullName>
    </submittedName>
</protein>
<accession>A0A151M9L7</accession>
<keyword evidence="2" id="KW-1185">Reference proteome</keyword>
<sequence>MAVSSFPTCESGNAAAINFCLSQRDQKSRLKLAHEIISASLIMHQNIGDICCLGNHVTLAGFLKFTVSRFAILQEAKLFFSPPEIV</sequence>
<gene>
    <name evidence="1" type="ORF">Y1Q_0001467</name>
</gene>
<dbReference type="Proteomes" id="UP000050525">
    <property type="component" value="Unassembled WGS sequence"/>
</dbReference>
<proteinExistence type="predicted"/>
<dbReference type="AlphaFoldDB" id="A0A151M9L7"/>
<organism evidence="1 2">
    <name type="scientific">Alligator mississippiensis</name>
    <name type="common">American alligator</name>
    <dbReference type="NCBI Taxonomy" id="8496"/>
    <lineage>
        <taxon>Eukaryota</taxon>
        <taxon>Metazoa</taxon>
        <taxon>Chordata</taxon>
        <taxon>Craniata</taxon>
        <taxon>Vertebrata</taxon>
        <taxon>Euteleostomi</taxon>
        <taxon>Archelosauria</taxon>
        <taxon>Archosauria</taxon>
        <taxon>Crocodylia</taxon>
        <taxon>Alligatoridae</taxon>
        <taxon>Alligatorinae</taxon>
        <taxon>Alligator</taxon>
    </lineage>
</organism>
<evidence type="ECO:0000313" key="2">
    <source>
        <dbReference type="Proteomes" id="UP000050525"/>
    </source>
</evidence>
<evidence type="ECO:0000313" key="1">
    <source>
        <dbReference type="EMBL" id="KYO21195.1"/>
    </source>
</evidence>